<dbReference type="Pfam" id="PF25499">
    <property type="entry name" value="Beta-prop_pof12"/>
    <property type="match status" value="1"/>
</dbReference>
<feature type="compositionally biased region" description="Polar residues" evidence="1">
    <location>
        <begin position="61"/>
        <end position="73"/>
    </location>
</feature>
<evidence type="ECO:0000259" key="2">
    <source>
        <dbReference type="PROSITE" id="PS50181"/>
    </source>
</evidence>
<dbReference type="InterPro" id="IPR036047">
    <property type="entry name" value="F-box-like_dom_sf"/>
</dbReference>
<dbReference type="InterPro" id="IPR011047">
    <property type="entry name" value="Quinoprotein_ADH-like_sf"/>
</dbReference>
<dbReference type="SMART" id="SM00256">
    <property type="entry name" value="FBOX"/>
    <property type="match status" value="1"/>
</dbReference>
<sequence>MTSKRTQPLVAYDDDSDHHDDETDHGNLEDLEDLMPHAKRRRLNPDPLDHDITLTARRPTRAQQPNDLLTSSKSGNDLLSALSDELLIRILSFLSLPHLLAVAPVSRRFYQLAGDSQLWKALYYSRFVLPRAMRIPGFRDAAAGGGGPGHKLHYSGRRTLWADGRQGGIVQDKKKKGDIIKAGTKRRRTDDQSAIDTSGLGADIEEWLQERKWEPVNWKRQYKIRYNWSRGKCAVEELRIGNRAGTDAGSQQQQEQERKVLVKVVEGIAITADRASGLRAWDLKSRRLLAQIGFCEDGLDSTPSCMAIDDSELDHGIVDVAVGFVDGSFGVWRFSSDENCLVRRYKHAKSSNGELVAMALSYPYLLTATAAVLVSLYTFEVPQQQPLEQQPAQDLGRNGEAKTATVDKPVEERSAAAQIHNDTLPAPYLLTSLNSYSSRPPLALSIRKMVSTTVASIAYTFSTRRGWSIGLQDMHIRAPNPGVKSAPEITTTKTAYTMPLDTGNGLRATPATPLHEIVASSREADSPSSRSRTDTVGPTTLCYTHPYLLATLPDNTLVLHMCTSTASSLSISRGIRLWGHTSGISNAEITSRGKAVSVSSRGEEMRVWELEGRSNGVGSRSIEIKPGQASHKSNPVPTTGLAVDDQDLEYEWDERRNWVGFDDEMVIVLKEKRGGGESLMVYDFT</sequence>
<dbReference type="InterPro" id="IPR001810">
    <property type="entry name" value="F-box_dom"/>
</dbReference>
<dbReference type="SUPFAM" id="SSF50998">
    <property type="entry name" value="Quinoprotein alcohol dehydrogenase-like"/>
    <property type="match status" value="1"/>
</dbReference>
<dbReference type="EMBL" id="JAUTDP010000009">
    <property type="protein sequence ID" value="KAK3396212.1"/>
    <property type="molecule type" value="Genomic_DNA"/>
</dbReference>
<evidence type="ECO:0000313" key="3">
    <source>
        <dbReference type="EMBL" id="KAK3396212.1"/>
    </source>
</evidence>
<evidence type="ECO:0000256" key="1">
    <source>
        <dbReference type="SAM" id="MobiDB-lite"/>
    </source>
</evidence>
<reference evidence="3" key="1">
    <citation type="journal article" date="2023" name="Mol. Phylogenet. Evol.">
        <title>Genome-scale phylogeny and comparative genomics of the fungal order Sordariales.</title>
        <authorList>
            <person name="Hensen N."/>
            <person name="Bonometti L."/>
            <person name="Westerberg I."/>
            <person name="Brannstrom I.O."/>
            <person name="Guillou S."/>
            <person name="Cros-Aarteil S."/>
            <person name="Calhoun S."/>
            <person name="Haridas S."/>
            <person name="Kuo A."/>
            <person name="Mondo S."/>
            <person name="Pangilinan J."/>
            <person name="Riley R."/>
            <person name="LaButti K."/>
            <person name="Andreopoulos B."/>
            <person name="Lipzen A."/>
            <person name="Chen C."/>
            <person name="Yan M."/>
            <person name="Daum C."/>
            <person name="Ng V."/>
            <person name="Clum A."/>
            <person name="Steindorff A."/>
            <person name="Ohm R.A."/>
            <person name="Martin F."/>
            <person name="Silar P."/>
            <person name="Natvig D.O."/>
            <person name="Lalanne C."/>
            <person name="Gautier V."/>
            <person name="Ament-Velasquez S.L."/>
            <person name="Kruys A."/>
            <person name="Hutchinson M.I."/>
            <person name="Powell A.J."/>
            <person name="Barry K."/>
            <person name="Miller A.N."/>
            <person name="Grigoriev I.V."/>
            <person name="Debuchy R."/>
            <person name="Gladieux P."/>
            <person name="Hiltunen Thoren M."/>
            <person name="Johannesson H."/>
        </authorList>
    </citation>
    <scope>NUCLEOTIDE SEQUENCE</scope>
    <source>
        <strain evidence="3">FGSC 1904</strain>
    </source>
</reference>
<feature type="region of interest" description="Disordered" evidence="1">
    <location>
        <begin position="1"/>
        <end position="73"/>
    </location>
</feature>
<gene>
    <name evidence="3" type="ORF">B0T20DRAFT_264787</name>
</gene>
<dbReference type="Proteomes" id="UP001281003">
    <property type="component" value="Unassembled WGS sequence"/>
</dbReference>
<dbReference type="Gene3D" id="1.20.1280.50">
    <property type="match status" value="1"/>
</dbReference>
<name>A0AAE0PAK1_SORBR</name>
<accession>A0AAE0PAK1</accession>
<feature type="domain" description="F-box" evidence="2">
    <location>
        <begin position="76"/>
        <end position="122"/>
    </location>
</feature>
<proteinExistence type="predicted"/>
<protein>
    <recommendedName>
        <fullName evidence="2">F-box domain-containing protein</fullName>
    </recommendedName>
</protein>
<dbReference type="PROSITE" id="PS50181">
    <property type="entry name" value="FBOX"/>
    <property type="match status" value="1"/>
</dbReference>
<reference evidence="3" key="2">
    <citation type="submission" date="2023-07" db="EMBL/GenBank/DDBJ databases">
        <authorList>
            <consortium name="Lawrence Berkeley National Laboratory"/>
            <person name="Haridas S."/>
            <person name="Hensen N."/>
            <person name="Bonometti L."/>
            <person name="Westerberg I."/>
            <person name="Brannstrom I.O."/>
            <person name="Guillou S."/>
            <person name="Cros-Aarteil S."/>
            <person name="Calhoun S."/>
            <person name="Kuo A."/>
            <person name="Mondo S."/>
            <person name="Pangilinan J."/>
            <person name="Riley R."/>
            <person name="LaButti K."/>
            <person name="Andreopoulos B."/>
            <person name="Lipzen A."/>
            <person name="Chen C."/>
            <person name="Yanf M."/>
            <person name="Daum C."/>
            <person name="Ng V."/>
            <person name="Clum A."/>
            <person name="Steindorff A."/>
            <person name="Ohm R."/>
            <person name="Martin F."/>
            <person name="Silar P."/>
            <person name="Natvig D."/>
            <person name="Lalanne C."/>
            <person name="Gautier V."/>
            <person name="Ament-velasquez S.L."/>
            <person name="Kruys A."/>
            <person name="Hutchinson M.I."/>
            <person name="Powell A.J."/>
            <person name="Barry K."/>
            <person name="Miller A.N."/>
            <person name="Grigoriev I.V."/>
            <person name="Debuchy R."/>
            <person name="Gladieux P."/>
            <person name="Thoren M.H."/>
            <person name="Johannesson H."/>
        </authorList>
    </citation>
    <scope>NUCLEOTIDE SEQUENCE</scope>
    <source>
        <strain evidence="3">FGSC 1904</strain>
    </source>
</reference>
<keyword evidence="4" id="KW-1185">Reference proteome</keyword>
<organism evidence="3 4">
    <name type="scientific">Sordaria brevicollis</name>
    <dbReference type="NCBI Taxonomy" id="83679"/>
    <lineage>
        <taxon>Eukaryota</taxon>
        <taxon>Fungi</taxon>
        <taxon>Dikarya</taxon>
        <taxon>Ascomycota</taxon>
        <taxon>Pezizomycotina</taxon>
        <taxon>Sordariomycetes</taxon>
        <taxon>Sordariomycetidae</taxon>
        <taxon>Sordariales</taxon>
        <taxon>Sordariaceae</taxon>
        <taxon>Sordaria</taxon>
    </lineage>
</organism>
<feature type="compositionally biased region" description="Basic and acidic residues" evidence="1">
    <location>
        <begin position="43"/>
        <end position="52"/>
    </location>
</feature>
<dbReference type="SUPFAM" id="SSF81383">
    <property type="entry name" value="F-box domain"/>
    <property type="match status" value="1"/>
</dbReference>
<dbReference type="AlphaFoldDB" id="A0AAE0PAK1"/>
<feature type="compositionally biased region" description="Basic and acidic residues" evidence="1">
    <location>
        <begin position="16"/>
        <end position="28"/>
    </location>
</feature>
<dbReference type="Pfam" id="PF12937">
    <property type="entry name" value="F-box-like"/>
    <property type="match status" value="1"/>
</dbReference>
<comment type="caution">
    <text evidence="3">The sequence shown here is derived from an EMBL/GenBank/DDBJ whole genome shotgun (WGS) entry which is preliminary data.</text>
</comment>
<evidence type="ECO:0000313" key="4">
    <source>
        <dbReference type="Proteomes" id="UP001281003"/>
    </source>
</evidence>